<feature type="compositionally biased region" description="Low complexity" evidence="1">
    <location>
        <begin position="38"/>
        <end position="58"/>
    </location>
</feature>
<reference evidence="4" key="1">
    <citation type="submission" date="2025-08" db="UniProtKB">
        <authorList>
            <consortium name="RefSeq"/>
        </authorList>
    </citation>
    <scope>IDENTIFICATION</scope>
</reference>
<protein>
    <submittedName>
        <fullName evidence="4">Integrator complex subunit 6 homolog</fullName>
    </submittedName>
</protein>
<dbReference type="Pfam" id="PF15289">
    <property type="entry name" value="RFXA_RFXANK_bdg"/>
    <property type="match status" value="1"/>
</dbReference>
<feature type="domain" description="Regulatory factor X-associated protein RFXANK-binding" evidence="2">
    <location>
        <begin position="172"/>
        <end position="209"/>
    </location>
</feature>
<dbReference type="Proteomes" id="UP000515154">
    <property type="component" value="Linkage group LG29"/>
</dbReference>
<dbReference type="InterPro" id="IPR029316">
    <property type="entry name" value="RFXAP_RFXANK-bd"/>
</dbReference>
<feature type="region of interest" description="Disordered" evidence="1">
    <location>
        <begin position="1"/>
        <end position="58"/>
    </location>
</feature>
<gene>
    <name evidence="4" type="primary">LOC118768460</name>
</gene>
<feature type="compositionally biased region" description="Low complexity" evidence="1">
    <location>
        <begin position="131"/>
        <end position="142"/>
    </location>
</feature>
<evidence type="ECO:0000313" key="3">
    <source>
        <dbReference type="Proteomes" id="UP000515154"/>
    </source>
</evidence>
<feature type="region of interest" description="Disordered" evidence="1">
    <location>
        <begin position="73"/>
        <end position="156"/>
    </location>
</feature>
<feature type="compositionally biased region" description="Polar residues" evidence="1">
    <location>
        <begin position="114"/>
        <end position="127"/>
    </location>
</feature>
<feature type="compositionally biased region" description="Low complexity" evidence="1">
    <location>
        <begin position="73"/>
        <end position="87"/>
    </location>
</feature>
<evidence type="ECO:0000313" key="4">
    <source>
        <dbReference type="RefSeq" id="XP_036370899.1"/>
    </source>
</evidence>
<organism evidence="3 4">
    <name type="scientific">Octopus sinensis</name>
    <name type="common">East Asian common octopus</name>
    <dbReference type="NCBI Taxonomy" id="2607531"/>
    <lineage>
        <taxon>Eukaryota</taxon>
        <taxon>Metazoa</taxon>
        <taxon>Spiralia</taxon>
        <taxon>Lophotrochozoa</taxon>
        <taxon>Mollusca</taxon>
        <taxon>Cephalopoda</taxon>
        <taxon>Coleoidea</taxon>
        <taxon>Octopodiformes</taxon>
        <taxon>Octopoda</taxon>
        <taxon>Incirrata</taxon>
        <taxon>Octopodidae</taxon>
        <taxon>Octopus</taxon>
    </lineage>
</organism>
<evidence type="ECO:0000256" key="1">
    <source>
        <dbReference type="SAM" id="MobiDB-lite"/>
    </source>
</evidence>
<feature type="compositionally biased region" description="Basic residues" evidence="1">
    <location>
        <begin position="25"/>
        <end position="34"/>
    </location>
</feature>
<name>A0A7E6FTI4_9MOLL</name>
<dbReference type="InterPro" id="IPR038308">
    <property type="entry name" value="RFXAP_C_sf"/>
</dbReference>
<dbReference type="AlphaFoldDB" id="A0A7E6FTI4"/>
<sequence length="240" mass="25509">MDSEEEMPDSEVLLPSVAKPAVVGSKRRRVKRKGNPATGSKMGSGSTATSTSSNKVRITESTVAATAVMTAVTTNTTTTSGATVSHVSSKKQSRKNSTSRQEAQKETKGGQASVALTPSTAVVSTGGESRPSSTTSLDTSTVTPPPPLPPQLHPHPSLLVKETHASFNEPVVSEYSLTPSLLDEVLSQKKLRLLRSPDVVKFFKQRQQQTLLANSRSIRGLGQLSVTTTTNVADRTHFKN</sequence>
<evidence type="ECO:0000259" key="2">
    <source>
        <dbReference type="Pfam" id="PF15289"/>
    </source>
</evidence>
<dbReference type="RefSeq" id="XP_036370899.1">
    <property type="nucleotide sequence ID" value="XM_036515006.1"/>
</dbReference>
<accession>A0A7E6FTI4</accession>
<dbReference type="KEGG" id="osn:118768460"/>
<dbReference type="Gene3D" id="6.10.290.30">
    <property type="entry name" value="Regulatory factor X-associated C-terminal binding domain"/>
    <property type="match status" value="1"/>
</dbReference>
<proteinExistence type="predicted"/>
<keyword evidence="3" id="KW-1185">Reference proteome</keyword>
<feature type="compositionally biased region" description="Pro residues" evidence="1">
    <location>
        <begin position="143"/>
        <end position="153"/>
    </location>
</feature>